<proteinExistence type="predicted"/>
<evidence type="ECO:0000313" key="2">
    <source>
        <dbReference type="EMBL" id="EAX48232.1"/>
    </source>
</evidence>
<feature type="domain" description="Transporter-associated" evidence="1">
    <location>
        <begin position="1"/>
        <end position="64"/>
    </location>
</feature>
<dbReference type="InterPro" id="IPR036318">
    <property type="entry name" value="FAD-bd_PCMH-like_sf"/>
</dbReference>
<protein>
    <submittedName>
        <fullName evidence="2">Transporter-associated region</fullName>
    </submittedName>
</protein>
<dbReference type="InterPro" id="IPR016169">
    <property type="entry name" value="FAD-bd_PCMH_sub2"/>
</dbReference>
<keyword evidence="3" id="KW-1185">Reference proteome</keyword>
<reference evidence="2 3" key="2">
    <citation type="submission" date="2007-01" db="EMBL/GenBank/DDBJ databases">
        <title>Sequencing of the draft genome and assembly of Thermosinus carboxydivorans Nor1.</title>
        <authorList>
            <consortium name="US DOE Joint Genome Institute (JGI-PGF)"/>
            <person name="Copeland A."/>
            <person name="Lucas S."/>
            <person name="Lapidus A."/>
            <person name="Barry K."/>
            <person name="Glavina del Rio T."/>
            <person name="Dalin E."/>
            <person name="Tice H."/>
            <person name="Bruce D."/>
            <person name="Pitluck S."/>
            <person name="Richardson P."/>
        </authorList>
    </citation>
    <scope>NUCLEOTIDE SEQUENCE [LARGE SCALE GENOMIC DNA]</scope>
    <source>
        <strain evidence="2 3">Nor1</strain>
    </source>
</reference>
<dbReference type="AlphaFoldDB" id="A1HPC6"/>
<evidence type="ECO:0000313" key="3">
    <source>
        <dbReference type="Proteomes" id="UP000005139"/>
    </source>
</evidence>
<dbReference type="SUPFAM" id="SSF56176">
    <property type="entry name" value="FAD-binding/transporter-associated domain-like"/>
    <property type="match status" value="1"/>
</dbReference>
<dbReference type="Gene3D" id="3.30.465.10">
    <property type="match status" value="1"/>
</dbReference>
<name>A1HPC6_9FIRM</name>
<sequence length="72" mass="8165">MDDVTELLNIRLEEHEEDTIGGYIFGMLGRRPEVGDKINIGDYKFEVLQVNGFRVVRVKAVPLDTQQMAVAD</sequence>
<dbReference type="InterPro" id="IPR005170">
    <property type="entry name" value="Transptr-assoc_dom"/>
</dbReference>
<dbReference type="GO" id="GO:0050660">
    <property type="term" value="F:flavin adenine dinucleotide binding"/>
    <property type="evidence" value="ECO:0007669"/>
    <property type="project" value="InterPro"/>
</dbReference>
<dbReference type="EMBL" id="AAWL01000004">
    <property type="protein sequence ID" value="EAX48232.1"/>
    <property type="molecule type" value="Genomic_DNA"/>
</dbReference>
<gene>
    <name evidence="2" type="ORF">TcarDRAFT_1779</name>
</gene>
<evidence type="ECO:0000259" key="1">
    <source>
        <dbReference type="SMART" id="SM01091"/>
    </source>
</evidence>
<accession>A1HPC6</accession>
<reference evidence="2 3" key="1">
    <citation type="submission" date="2007-01" db="EMBL/GenBank/DDBJ databases">
        <title>Annotation of the draft genome assembly of Thermosinus carboxydivorans Nor1.</title>
        <authorList>
            <consortium name="US DOE Joint Genome Institute (JGI-ORNL)"/>
            <person name="Larimer F."/>
            <person name="Land M."/>
            <person name="Hauser L."/>
        </authorList>
    </citation>
    <scope>NUCLEOTIDE SEQUENCE [LARGE SCALE GENOMIC DNA]</scope>
    <source>
        <strain evidence="2 3">Nor1</strain>
    </source>
</reference>
<comment type="caution">
    <text evidence="2">The sequence shown here is derived from an EMBL/GenBank/DDBJ whole genome shotgun (WGS) entry which is preliminary data.</text>
</comment>
<dbReference type="eggNOG" id="COG1253">
    <property type="taxonomic scope" value="Bacteria"/>
</dbReference>
<dbReference type="Proteomes" id="UP000005139">
    <property type="component" value="Unassembled WGS sequence"/>
</dbReference>
<dbReference type="Pfam" id="PF03471">
    <property type="entry name" value="CorC_HlyC"/>
    <property type="match status" value="1"/>
</dbReference>
<dbReference type="SMART" id="SM01091">
    <property type="entry name" value="CorC_HlyC"/>
    <property type="match status" value="1"/>
</dbReference>
<organism evidence="2 3">
    <name type="scientific">Thermosinus carboxydivorans Nor1</name>
    <dbReference type="NCBI Taxonomy" id="401526"/>
    <lineage>
        <taxon>Bacteria</taxon>
        <taxon>Bacillati</taxon>
        <taxon>Bacillota</taxon>
        <taxon>Negativicutes</taxon>
        <taxon>Selenomonadales</taxon>
        <taxon>Sporomusaceae</taxon>
        <taxon>Thermosinus</taxon>
    </lineage>
</organism>